<evidence type="ECO:0000313" key="13">
    <source>
        <dbReference type="EMBL" id="KAF5949341.1"/>
    </source>
</evidence>
<dbReference type="GO" id="GO:0015276">
    <property type="term" value="F:ligand-gated monoatomic ion channel activity"/>
    <property type="evidence" value="ECO:0007669"/>
    <property type="project" value="InterPro"/>
</dbReference>
<keyword evidence="4 11" id="KW-1133">Transmembrane helix</keyword>
<feature type="transmembrane region" description="Helical" evidence="11">
    <location>
        <begin position="182"/>
        <end position="199"/>
    </location>
</feature>
<evidence type="ECO:0000313" key="14">
    <source>
        <dbReference type="Proteomes" id="UP000593564"/>
    </source>
</evidence>
<accession>A0A7J7HAR1</accession>
<dbReference type="Gene3D" id="3.40.190.10">
    <property type="entry name" value="Periplasmic binding protein-like II"/>
    <property type="match status" value="1"/>
</dbReference>
<dbReference type="PANTHER" id="PTHR18966">
    <property type="entry name" value="IONOTROPIC GLUTAMATE RECEPTOR"/>
    <property type="match status" value="1"/>
</dbReference>
<proteinExistence type="predicted"/>
<evidence type="ECO:0000256" key="4">
    <source>
        <dbReference type="ARBA" id="ARBA00022989"/>
    </source>
</evidence>
<keyword evidence="2" id="KW-0813">Transport</keyword>
<keyword evidence="9" id="KW-1071">Ligand-gated ion channel</keyword>
<keyword evidence="10" id="KW-0407">Ion channel</keyword>
<comment type="subcellular location">
    <subcellularLocation>
        <location evidence="1">Membrane</location>
        <topology evidence="1">Multi-pass membrane protein</topology>
    </subcellularLocation>
</comment>
<keyword evidence="8" id="KW-0325">Glycoprotein</keyword>
<dbReference type="InterPro" id="IPR001320">
    <property type="entry name" value="Iontro_rcpt_C"/>
</dbReference>
<name>A0A7J7HAR1_CAMSI</name>
<keyword evidence="7" id="KW-0675">Receptor</keyword>
<organism evidence="13 14">
    <name type="scientific">Camellia sinensis</name>
    <name type="common">Tea plant</name>
    <name type="synonym">Thea sinensis</name>
    <dbReference type="NCBI Taxonomy" id="4442"/>
    <lineage>
        <taxon>Eukaryota</taxon>
        <taxon>Viridiplantae</taxon>
        <taxon>Streptophyta</taxon>
        <taxon>Embryophyta</taxon>
        <taxon>Tracheophyta</taxon>
        <taxon>Spermatophyta</taxon>
        <taxon>Magnoliopsida</taxon>
        <taxon>eudicotyledons</taxon>
        <taxon>Gunneridae</taxon>
        <taxon>Pentapetalae</taxon>
        <taxon>asterids</taxon>
        <taxon>Ericales</taxon>
        <taxon>Theaceae</taxon>
        <taxon>Camellia</taxon>
    </lineage>
</organism>
<evidence type="ECO:0000256" key="5">
    <source>
        <dbReference type="ARBA" id="ARBA00023065"/>
    </source>
</evidence>
<sequence>MAWRNHKTTSGWVFPNNRKPLRIAVPNRVSYLEYATKDKGPLTVKGYCIDVFEAAIKLSPYAVPHMYTIYADGVRNASYNNRVHDVAQNKYDAAMGDIIIITNRKRIVAFTQPCMKFGLVIVVPIKEIKSSAWAFLRPFTMEMWCLTVSEVIKALNFRFKTGNTLIFLCLELNTRENTVSTLGRLVLILWLFVTSILTVQQLMSNIEKIDSLISSTDSIGVEDGSF</sequence>
<keyword evidence="14" id="KW-1185">Reference proteome</keyword>
<evidence type="ECO:0000256" key="2">
    <source>
        <dbReference type="ARBA" id="ARBA00022448"/>
    </source>
</evidence>
<dbReference type="InterPro" id="IPR015683">
    <property type="entry name" value="Ionotropic_Glu_rcpt"/>
</dbReference>
<dbReference type="AlphaFoldDB" id="A0A7J7HAR1"/>
<dbReference type="SUPFAM" id="SSF53850">
    <property type="entry name" value="Periplasmic binding protein-like II"/>
    <property type="match status" value="1"/>
</dbReference>
<keyword evidence="5" id="KW-0406">Ion transport</keyword>
<dbReference type="FunFam" id="3.40.190.10:FF:000054">
    <property type="entry name" value="Glutamate receptor"/>
    <property type="match status" value="1"/>
</dbReference>
<reference evidence="14" key="1">
    <citation type="journal article" date="2020" name="Nat. Commun.">
        <title>Genome assembly of wild tea tree DASZ reveals pedigree and selection history of tea varieties.</title>
        <authorList>
            <person name="Zhang W."/>
            <person name="Zhang Y."/>
            <person name="Qiu H."/>
            <person name="Guo Y."/>
            <person name="Wan H."/>
            <person name="Zhang X."/>
            <person name="Scossa F."/>
            <person name="Alseekh S."/>
            <person name="Zhang Q."/>
            <person name="Wang P."/>
            <person name="Xu L."/>
            <person name="Schmidt M.H."/>
            <person name="Jia X."/>
            <person name="Li D."/>
            <person name="Zhu A."/>
            <person name="Guo F."/>
            <person name="Chen W."/>
            <person name="Ni D."/>
            <person name="Usadel B."/>
            <person name="Fernie A.R."/>
            <person name="Wen W."/>
        </authorList>
    </citation>
    <scope>NUCLEOTIDE SEQUENCE [LARGE SCALE GENOMIC DNA]</scope>
    <source>
        <strain evidence="14">cv. G240</strain>
    </source>
</reference>
<evidence type="ECO:0000256" key="11">
    <source>
        <dbReference type="SAM" id="Phobius"/>
    </source>
</evidence>
<evidence type="ECO:0000256" key="1">
    <source>
        <dbReference type="ARBA" id="ARBA00004141"/>
    </source>
</evidence>
<evidence type="ECO:0000256" key="9">
    <source>
        <dbReference type="ARBA" id="ARBA00023286"/>
    </source>
</evidence>
<protein>
    <recommendedName>
        <fullName evidence="12">Ionotropic glutamate receptor C-terminal domain-containing protein</fullName>
    </recommendedName>
</protein>
<evidence type="ECO:0000259" key="12">
    <source>
        <dbReference type="SMART" id="SM00079"/>
    </source>
</evidence>
<dbReference type="EMBL" id="JACBKZ010000005">
    <property type="protein sequence ID" value="KAF5949341.1"/>
    <property type="molecule type" value="Genomic_DNA"/>
</dbReference>
<dbReference type="SMART" id="SM00079">
    <property type="entry name" value="PBPe"/>
    <property type="match status" value="1"/>
</dbReference>
<evidence type="ECO:0000256" key="8">
    <source>
        <dbReference type="ARBA" id="ARBA00023180"/>
    </source>
</evidence>
<comment type="caution">
    <text evidence="13">The sequence shown here is derived from an EMBL/GenBank/DDBJ whole genome shotgun (WGS) entry which is preliminary data.</text>
</comment>
<evidence type="ECO:0000256" key="3">
    <source>
        <dbReference type="ARBA" id="ARBA00022692"/>
    </source>
</evidence>
<evidence type="ECO:0000256" key="6">
    <source>
        <dbReference type="ARBA" id="ARBA00023136"/>
    </source>
</evidence>
<keyword evidence="6 11" id="KW-0472">Membrane</keyword>
<dbReference type="GO" id="GO:0016020">
    <property type="term" value="C:membrane"/>
    <property type="evidence" value="ECO:0007669"/>
    <property type="project" value="UniProtKB-SubCell"/>
</dbReference>
<evidence type="ECO:0000256" key="10">
    <source>
        <dbReference type="ARBA" id="ARBA00023303"/>
    </source>
</evidence>
<reference evidence="13 14" key="2">
    <citation type="submission" date="2020-07" db="EMBL/GenBank/DDBJ databases">
        <title>Genome assembly of wild tea tree DASZ reveals pedigree and selection history of tea varieties.</title>
        <authorList>
            <person name="Zhang W."/>
        </authorList>
    </citation>
    <scope>NUCLEOTIDE SEQUENCE [LARGE SCALE GENOMIC DNA]</scope>
    <source>
        <strain evidence="14">cv. G240</strain>
        <tissue evidence="13">Leaf</tissue>
    </source>
</reference>
<gene>
    <name evidence="13" type="ORF">HYC85_011334</name>
</gene>
<dbReference type="Proteomes" id="UP000593564">
    <property type="component" value="Unassembled WGS sequence"/>
</dbReference>
<evidence type="ECO:0000256" key="7">
    <source>
        <dbReference type="ARBA" id="ARBA00023170"/>
    </source>
</evidence>
<keyword evidence="3 11" id="KW-0812">Transmembrane</keyword>
<feature type="domain" description="Ionotropic glutamate receptor C-terminal" evidence="12">
    <location>
        <begin position="22"/>
        <end position="225"/>
    </location>
</feature>